<dbReference type="PANTHER" id="PTHR13285:SF23">
    <property type="entry name" value="TEICHOIC ACID D-ALANYLTRANSFERASE"/>
    <property type="match status" value="1"/>
</dbReference>
<evidence type="ECO:0000256" key="3">
    <source>
        <dbReference type="ARBA" id="ARBA00010323"/>
    </source>
</evidence>
<dbReference type="AlphaFoldDB" id="A0A4P6P4N6"/>
<evidence type="ECO:0000256" key="11">
    <source>
        <dbReference type="PIRNR" id="PIRNR016636"/>
    </source>
</evidence>
<dbReference type="GO" id="GO:0016746">
    <property type="term" value="F:acyltransferase activity"/>
    <property type="evidence" value="ECO:0007669"/>
    <property type="project" value="UniProtKB-KW"/>
</dbReference>
<reference evidence="13 14" key="1">
    <citation type="submission" date="2018-12" db="EMBL/GenBank/DDBJ databases">
        <title>Complete genome of Litorilituus sediminis.</title>
        <authorList>
            <person name="Liu A."/>
            <person name="Rong J."/>
        </authorList>
    </citation>
    <scope>NUCLEOTIDE SEQUENCE [LARGE SCALE GENOMIC DNA]</scope>
    <source>
        <strain evidence="13 14">JCM 17549</strain>
    </source>
</reference>
<keyword evidence="7 11" id="KW-0016">Alginate biosynthesis</keyword>
<comment type="pathway">
    <text evidence="2 11">Glycan biosynthesis; alginate biosynthesis.</text>
</comment>
<evidence type="ECO:0000256" key="2">
    <source>
        <dbReference type="ARBA" id="ARBA00005182"/>
    </source>
</evidence>
<evidence type="ECO:0000256" key="12">
    <source>
        <dbReference type="SAM" id="Phobius"/>
    </source>
</evidence>
<comment type="similarity">
    <text evidence="3 11">Belongs to the membrane-bound acyltransferase family.</text>
</comment>
<keyword evidence="14" id="KW-1185">Reference proteome</keyword>
<feature type="transmembrane region" description="Helical" evidence="12">
    <location>
        <begin position="494"/>
        <end position="518"/>
    </location>
</feature>
<dbReference type="OrthoDB" id="139172at2"/>
<evidence type="ECO:0000256" key="9">
    <source>
        <dbReference type="ARBA" id="ARBA00023136"/>
    </source>
</evidence>
<dbReference type="InterPro" id="IPR004299">
    <property type="entry name" value="MBOAT_fam"/>
</dbReference>
<dbReference type="GO" id="GO:0005886">
    <property type="term" value="C:plasma membrane"/>
    <property type="evidence" value="ECO:0007669"/>
    <property type="project" value="UniProtKB-SubCell"/>
</dbReference>
<evidence type="ECO:0000256" key="8">
    <source>
        <dbReference type="ARBA" id="ARBA00022989"/>
    </source>
</evidence>
<sequence length="520" mass="58402">MLFNSAEFIFLFLPISLLLFFTAAKRWGNEAAITSLVACSLFFYGWWNPSYLLLLLASMAFNYHVGKRLGNNNNKNLLILGITVNLAAIAYFKYAGFIVFNINALTGAEWDLGNIILPLAISFFTFQQIAYLVDSYRGITKEYSFLHYALFVAFFPQLIAGPIVHHKDMLPQFSQTKRYQLNHHNIKIGLTIFAIGLFKKTVLADGIAVYANPIFSAADAGQSVDFFSAWGGTLAYTFQLYFDFSGYSDMAIGIARLFGIILPLNFYSPYKAANISEFWRRWHITLSHFLRDYLYIALGGNRSGKVKRYTNLAITMLLGGLWHGAGWNFIIWGALHGSYLMLNLAWQAIKAQYHIALNPGKIYVFFAWLLTFLAVIVGWVFFRAVSLDGALTILQGMLGLNGISVPNAILSRLGEAGNLLQTWGVTPSHGGAVFVKTWLWNITLLAFVLTLPNVQDLFAKEQGTLSNYSQVNDNTFWPTWSKSKTITWSSTTRWAAFSGACLALGILTLSQVSEFLYFQF</sequence>
<dbReference type="Proteomes" id="UP000290244">
    <property type="component" value="Chromosome"/>
</dbReference>
<feature type="transmembrane region" description="Helical" evidence="12">
    <location>
        <begin position="77"/>
        <end position="100"/>
    </location>
</feature>
<keyword evidence="10 11" id="KW-0012">Acyltransferase</keyword>
<dbReference type="InterPro" id="IPR028362">
    <property type="entry name" value="AlgI"/>
</dbReference>
<keyword evidence="8 12" id="KW-1133">Transmembrane helix</keyword>
<feature type="transmembrane region" description="Helical" evidence="12">
    <location>
        <begin position="145"/>
        <end position="164"/>
    </location>
</feature>
<keyword evidence="6 11" id="KW-0812">Transmembrane</keyword>
<dbReference type="KEGG" id="lsd:EMK97_11825"/>
<evidence type="ECO:0000256" key="7">
    <source>
        <dbReference type="ARBA" id="ARBA00022841"/>
    </source>
</evidence>
<protein>
    <recommendedName>
        <fullName evidence="11">Probable alginate O-acetylase</fullName>
        <ecNumber evidence="11">2.3.1.-</ecNumber>
    </recommendedName>
</protein>
<accession>A0A4P6P4N6</accession>
<name>A0A4P6P4N6_9GAMM</name>
<dbReference type="PIRSF" id="PIRSF500217">
    <property type="entry name" value="AlgI"/>
    <property type="match status" value="1"/>
</dbReference>
<evidence type="ECO:0000256" key="1">
    <source>
        <dbReference type="ARBA" id="ARBA00004651"/>
    </source>
</evidence>
<keyword evidence="4 11" id="KW-1003">Cell membrane</keyword>
<organism evidence="13 14">
    <name type="scientific">Litorilituus sediminis</name>
    <dbReference type="NCBI Taxonomy" id="718192"/>
    <lineage>
        <taxon>Bacteria</taxon>
        <taxon>Pseudomonadati</taxon>
        <taxon>Pseudomonadota</taxon>
        <taxon>Gammaproteobacteria</taxon>
        <taxon>Alteromonadales</taxon>
        <taxon>Colwelliaceae</taxon>
        <taxon>Litorilituus</taxon>
    </lineage>
</organism>
<feature type="transmembrane region" description="Helical" evidence="12">
    <location>
        <begin position="312"/>
        <end position="335"/>
    </location>
</feature>
<keyword evidence="5 11" id="KW-0808">Transferase</keyword>
<keyword evidence="11" id="KW-0997">Cell inner membrane</keyword>
<feature type="transmembrane region" description="Helical" evidence="12">
    <location>
        <begin position="112"/>
        <end position="133"/>
    </location>
</feature>
<comment type="subcellular location">
    <subcellularLocation>
        <location evidence="11">Cell inner membrane</location>
    </subcellularLocation>
    <subcellularLocation>
        <location evidence="1">Cell membrane</location>
        <topology evidence="1">Multi-pass membrane protein</topology>
    </subcellularLocation>
</comment>
<gene>
    <name evidence="13" type="ORF">EMK97_11825</name>
</gene>
<dbReference type="InterPro" id="IPR051085">
    <property type="entry name" value="MB_O-acyltransferase"/>
</dbReference>
<evidence type="ECO:0000256" key="4">
    <source>
        <dbReference type="ARBA" id="ARBA00022475"/>
    </source>
</evidence>
<evidence type="ECO:0000256" key="6">
    <source>
        <dbReference type="ARBA" id="ARBA00022692"/>
    </source>
</evidence>
<evidence type="ECO:0000256" key="10">
    <source>
        <dbReference type="ARBA" id="ARBA00023315"/>
    </source>
</evidence>
<dbReference type="GO" id="GO:0042121">
    <property type="term" value="P:alginic acid biosynthetic process"/>
    <property type="evidence" value="ECO:0007669"/>
    <property type="project" value="UniProtKB-UniRule"/>
</dbReference>
<dbReference type="InterPro" id="IPR024194">
    <property type="entry name" value="Ac/AlaTfrase_AlgI/DltB"/>
</dbReference>
<keyword evidence="9 11" id="KW-0472">Membrane</keyword>
<evidence type="ECO:0000256" key="5">
    <source>
        <dbReference type="ARBA" id="ARBA00022679"/>
    </source>
</evidence>
<dbReference type="PIRSF" id="PIRSF016636">
    <property type="entry name" value="AlgI_DltB"/>
    <property type="match status" value="1"/>
</dbReference>
<dbReference type="UniPathway" id="UPA00286"/>
<proteinExistence type="inferred from homology"/>
<feature type="transmembrane region" description="Helical" evidence="12">
    <location>
        <begin position="362"/>
        <end position="382"/>
    </location>
</feature>
<dbReference type="RefSeq" id="WP_130602424.1">
    <property type="nucleotide sequence ID" value="NZ_CP034759.1"/>
</dbReference>
<feature type="transmembrane region" description="Helical" evidence="12">
    <location>
        <begin position="250"/>
        <end position="270"/>
    </location>
</feature>
<evidence type="ECO:0000313" key="14">
    <source>
        <dbReference type="Proteomes" id="UP000290244"/>
    </source>
</evidence>
<dbReference type="PANTHER" id="PTHR13285">
    <property type="entry name" value="ACYLTRANSFERASE"/>
    <property type="match status" value="1"/>
</dbReference>
<dbReference type="EMBL" id="CP034759">
    <property type="protein sequence ID" value="QBG36354.1"/>
    <property type="molecule type" value="Genomic_DNA"/>
</dbReference>
<dbReference type="EC" id="2.3.1.-" evidence="11"/>
<evidence type="ECO:0000313" key="13">
    <source>
        <dbReference type="EMBL" id="QBG36354.1"/>
    </source>
</evidence>
<dbReference type="Pfam" id="PF03062">
    <property type="entry name" value="MBOAT"/>
    <property type="match status" value="1"/>
</dbReference>